<protein>
    <recommendedName>
        <fullName evidence="3">histidine kinase</fullName>
        <ecNumber evidence="3">2.7.13.3</ecNumber>
    </recommendedName>
</protein>
<evidence type="ECO:0000256" key="10">
    <source>
        <dbReference type="ARBA" id="ARBA00022840"/>
    </source>
</evidence>
<evidence type="ECO:0000259" key="15">
    <source>
        <dbReference type="PROSITE" id="PS50109"/>
    </source>
</evidence>
<proteinExistence type="predicted"/>
<feature type="domain" description="HAMP" evidence="16">
    <location>
        <begin position="181"/>
        <end position="233"/>
    </location>
</feature>
<dbReference type="CDD" id="cd00082">
    <property type="entry name" value="HisKA"/>
    <property type="match status" value="1"/>
</dbReference>
<keyword evidence="8" id="KW-0547">Nucleotide-binding</keyword>
<dbReference type="SMART" id="SM00388">
    <property type="entry name" value="HisKA"/>
    <property type="match status" value="1"/>
</dbReference>
<organism evidence="17 18">
    <name type="scientific">Exiguobacterium sibiricum (strain DSM 17290 / CCUG 55495 / CIP 109462 / JCM 13490 / 255-15)</name>
    <dbReference type="NCBI Taxonomy" id="262543"/>
    <lineage>
        <taxon>Bacteria</taxon>
        <taxon>Bacillati</taxon>
        <taxon>Bacillota</taxon>
        <taxon>Bacilli</taxon>
        <taxon>Bacillales</taxon>
        <taxon>Bacillales Family XII. Incertae Sedis</taxon>
        <taxon>Exiguobacterium</taxon>
    </lineage>
</organism>
<sequence length="453" mass="50776">MRHISYYIGLLFLTAILVIGGILFSTLYFNLVNQRTDEVVLGLLNRGNTHRDVLEESFNAETLEHVSLMESASEFTVVITDQKGKILKASHPLTPKMKVELIHTEFQTQRKDRILRAQAETKGFFMTDSPITISGVHRGHVFMFAPETLIQQVVDPLRQQFIQVGIIAVLLSLTTVVLCTRLISRPLIEMERATAKLKEGNLDVDLPVNRSDELGALARSITQLAKDLDFLNRERTEFLANISHELRTPLTYMKGYADILHRPNLPESEKTAYLSIIKEESDHLSTLIEQMMLLARSDTNAFSVERVPLALDQLIVSTTEKMRPAIEEKGLHLHVSGEPVEIAGDEIRLKQVLINVLDNAKKYTATGEIVVRYGRNETGPYFQVRDTGSGISQESLPHVTKRLYRSEPSRSRSRGGSGLGLTIALAIVQAHDATLDIKSEKNAGTSVMIQWKV</sequence>
<dbReference type="PROSITE" id="PS50109">
    <property type="entry name" value="HIS_KIN"/>
    <property type="match status" value="1"/>
</dbReference>
<dbReference type="InterPro" id="IPR005467">
    <property type="entry name" value="His_kinase_dom"/>
</dbReference>
<dbReference type="CDD" id="cd06225">
    <property type="entry name" value="HAMP"/>
    <property type="match status" value="1"/>
</dbReference>
<dbReference type="PRINTS" id="PR00344">
    <property type="entry name" value="BCTRLSENSOR"/>
</dbReference>
<evidence type="ECO:0000256" key="3">
    <source>
        <dbReference type="ARBA" id="ARBA00012438"/>
    </source>
</evidence>
<dbReference type="InterPro" id="IPR004358">
    <property type="entry name" value="Sig_transdc_His_kin-like_C"/>
</dbReference>
<keyword evidence="10" id="KW-0067">ATP-binding</keyword>
<keyword evidence="13 14" id="KW-0472">Membrane</keyword>
<dbReference type="PANTHER" id="PTHR45528">
    <property type="entry name" value="SENSOR HISTIDINE KINASE CPXA"/>
    <property type="match status" value="1"/>
</dbReference>
<evidence type="ECO:0000259" key="16">
    <source>
        <dbReference type="PROSITE" id="PS50885"/>
    </source>
</evidence>
<evidence type="ECO:0000313" key="18">
    <source>
        <dbReference type="Proteomes" id="UP000001681"/>
    </source>
</evidence>
<dbReference type="Pfam" id="PF00512">
    <property type="entry name" value="HisKA"/>
    <property type="match status" value="1"/>
</dbReference>
<evidence type="ECO:0000256" key="12">
    <source>
        <dbReference type="ARBA" id="ARBA00023012"/>
    </source>
</evidence>
<dbReference type="EC" id="2.7.13.3" evidence="3"/>
<feature type="domain" description="Histidine kinase" evidence="15">
    <location>
        <begin position="241"/>
        <end position="453"/>
    </location>
</feature>
<dbReference type="Pfam" id="PF02518">
    <property type="entry name" value="HATPase_c"/>
    <property type="match status" value="1"/>
</dbReference>
<dbReference type="GO" id="GO:0000155">
    <property type="term" value="F:phosphorelay sensor kinase activity"/>
    <property type="evidence" value="ECO:0007669"/>
    <property type="project" value="InterPro"/>
</dbReference>
<dbReference type="SMART" id="SM00304">
    <property type="entry name" value="HAMP"/>
    <property type="match status" value="1"/>
</dbReference>
<dbReference type="InterPro" id="IPR036890">
    <property type="entry name" value="HATPase_C_sf"/>
</dbReference>
<evidence type="ECO:0000256" key="5">
    <source>
        <dbReference type="ARBA" id="ARBA00022553"/>
    </source>
</evidence>
<dbReference type="OrthoDB" id="9813151at2"/>
<evidence type="ECO:0000256" key="8">
    <source>
        <dbReference type="ARBA" id="ARBA00022741"/>
    </source>
</evidence>
<keyword evidence="12" id="KW-0902">Two-component regulatory system</keyword>
<keyword evidence="4" id="KW-1003">Cell membrane</keyword>
<evidence type="ECO:0000256" key="2">
    <source>
        <dbReference type="ARBA" id="ARBA00004651"/>
    </source>
</evidence>
<keyword evidence="11 14" id="KW-1133">Transmembrane helix</keyword>
<keyword evidence="5" id="KW-0597">Phosphoprotein</keyword>
<dbReference type="FunFam" id="3.30.565.10:FF:000006">
    <property type="entry name" value="Sensor histidine kinase WalK"/>
    <property type="match status" value="1"/>
</dbReference>
<keyword evidence="18" id="KW-1185">Reference proteome</keyword>
<dbReference type="AlphaFoldDB" id="B1YJG6"/>
<dbReference type="InterPro" id="IPR003660">
    <property type="entry name" value="HAMP_dom"/>
</dbReference>
<keyword evidence="7 14" id="KW-0812">Transmembrane</keyword>
<dbReference type="Gene3D" id="1.10.287.130">
    <property type="match status" value="1"/>
</dbReference>
<dbReference type="SUPFAM" id="SSF47384">
    <property type="entry name" value="Homodimeric domain of signal transducing histidine kinase"/>
    <property type="match status" value="1"/>
</dbReference>
<dbReference type="InterPro" id="IPR003661">
    <property type="entry name" value="HisK_dim/P_dom"/>
</dbReference>
<evidence type="ECO:0000256" key="14">
    <source>
        <dbReference type="SAM" id="Phobius"/>
    </source>
</evidence>
<evidence type="ECO:0000256" key="9">
    <source>
        <dbReference type="ARBA" id="ARBA00022777"/>
    </source>
</evidence>
<comment type="catalytic activity">
    <reaction evidence="1">
        <text>ATP + protein L-histidine = ADP + protein N-phospho-L-histidine.</text>
        <dbReference type="EC" id="2.7.13.3"/>
    </reaction>
</comment>
<dbReference type="STRING" id="262543.Exig_0514"/>
<dbReference type="eggNOG" id="COG2205">
    <property type="taxonomic scope" value="Bacteria"/>
</dbReference>
<feature type="transmembrane region" description="Helical" evidence="14">
    <location>
        <begin position="7"/>
        <end position="29"/>
    </location>
</feature>
<dbReference type="PANTHER" id="PTHR45528:SF1">
    <property type="entry name" value="SENSOR HISTIDINE KINASE CPXA"/>
    <property type="match status" value="1"/>
</dbReference>
<dbReference type="Gene3D" id="3.30.565.10">
    <property type="entry name" value="Histidine kinase-like ATPase, C-terminal domain"/>
    <property type="match status" value="1"/>
</dbReference>
<dbReference type="RefSeq" id="WP_012369420.1">
    <property type="nucleotide sequence ID" value="NC_010556.1"/>
</dbReference>
<dbReference type="InterPro" id="IPR003594">
    <property type="entry name" value="HATPase_dom"/>
</dbReference>
<evidence type="ECO:0000256" key="6">
    <source>
        <dbReference type="ARBA" id="ARBA00022679"/>
    </source>
</evidence>
<dbReference type="Pfam" id="PF00672">
    <property type="entry name" value="HAMP"/>
    <property type="match status" value="1"/>
</dbReference>
<dbReference type="EMBL" id="CP001022">
    <property type="protein sequence ID" value="ACB59996.1"/>
    <property type="molecule type" value="Genomic_DNA"/>
</dbReference>
<dbReference type="SUPFAM" id="SSF55874">
    <property type="entry name" value="ATPase domain of HSP90 chaperone/DNA topoisomerase II/histidine kinase"/>
    <property type="match status" value="1"/>
</dbReference>
<keyword evidence="9 17" id="KW-0418">Kinase</keyword>
<reference evidence="18" key="3">
    <citation type="submission" date="2008-04" db="EMBL/GenBank/DDBJ databases">
        <title>Complete sequence of chromosome of Exiguobacterium sibiricum 255-15.</title>
        <authorList>
            <consortium name="US DOE Joint Genome Institute"/>
            <person name="Copeland A."/>
            <person name="Lucas S."/>
            <person name="Lapidus A."/>
            <person name="Glavina del Rio T."/>
            <person name="Dalin E."/>
            <person name="Tice H."/>
            <person name="Bruce D."/>
            <person name="Goodwin L."/>
            <person name="Pitluck S."/>
            <person name="Kiss H."/>
            <person name="Chertkov O."/>
            <person name="Monk C."/>
            <person name="Brettin T."/>
            <person name="Detter J.C."/>
            <person name="Han C."/>
            <person name="Kuske C.R."/>
            <person name="Schmutz J."/>
            <person name="Larimer F."/>
            <person name="Land M."/>
            <person name="Hauser L."/>
            <person name="Kyrpides N."/>
            <person name="Mikhailova N."/>
            <person name="Vishnivetskaya T."/>
            <person name="Rodrigues D.F."/>
            <person name="Gilichinsky D."/>
            <person name="Tiedje J."/>
            <person name="Richardson P."/>
        </authorList>
    </citation>
    <scope>NUCLEOTIDE SEQUENCE [LARGE SCALE GENOMIC DNA]</scope>
    <source>
        <strain evidence="18">DSM 17290 / CIP 109462 / JCM 13490 / 255-15</strain>
    </source>
</reference>
<keyword evidence="6" id="KW-0808">Transferase</keyword>
<evidence type="ECO:0000256" key="7">
    <source>
        <dbReference type="ARBA" id="ARBA00022692"/>
    </source>
</evidence>
<accession>B1YJG6</accession>
<dbReference type="InterPro" id="IPR050398">
    <property type="entry name" value="HssS/ArlS-like"/>
</dbReference>
<gene>
    <name evidence="17" type="ordered locus">Exig_0514</name>
</gene>
<dbReference type="GO" id="GO:0005886">
    <property type="term" value="C:plasma membrane"/>
    <property type="evidence" value="ECO:0007669"/>
    <property type="project" value="UniProtKB-SubCell"/>
</dbReference>
<dbReference type="SMART" id="SM00387">
    <property type="entry name" value="HATPase_c"/>
    <property type="match status" value="1"/>
</dbReference>
<reference evidence="17 18" key="2">
    <citation type="journal article" date="2008" name="BMC Genomics">
        <title>Architecture of thermal adaptation in an Exiguobacterium sibiricum strain isolated from 3 million year old permafrost: a genome and transcriptome approach.</title>
        <authorList>
            <person name="Rodrigues D.F."/>
            <person name="Ivanova N."/>
            <person name="He Z."/>
            <person name="Huebner M."/>
            <person name="Zhou J."/>
            <person name="Tiedje J.M."/>
        </authorList>
    </citation>
    <scope>NUCLEOTIDE SEQUENCE [LARGE SCALE GENOMIC DNA]</scope>
    <source>
        <strain evidence="18">DSM 17290 / CIP 109462 / JCM 13490 / 255-15</strain>
    </source>
</reference>
<dbReference type="SUPFAM" id="SSF158472">
    <property type="entry name" value="HAMP domain-like"/>
    <property type="match status" value="1"/>
</dbReference>
<evidence type="ECO:0000256" key="13">
    <source>
        <dbReference type="ARBA" id="ARBA00023136"/>
    </source>
</evidence>
<dbReference type="Proteomes" id="UP000001681">
    <property type="component" value="Chromosome"/>
</dbReference>
<dbReference type="KEGG" id="esi:Exig_0514"/>
<dbReference type="HOGENOM" id="CLU_000445_89_6_9"/>
<evidence type="ECO:0000256" key="1">
    <source>
        <dbReference type="ARBA" id="ARBA00000085"/>
    </source>
</evidence>
<dbReference type="InterPro" id="IPR036097">
    <property type="entry name" value="HisK_dim/P_sf"/>
</dbReference>
<dbReference type="GO" id="GO:0005524">
    <property type="term" value="F:ATP binding"/>
    <property type="evidence" value="ECO:0007669"/>
    <property type="project" value="UniProtKB-KW"/>
</dbReference>
<name>B1YJG6_EXIS2</name>
<comment type="subcellular location">
    <subcellularLocation>
        <location evidence="2">Cell membrane</location>
        <topology evidence="2">Multi-pass membrane protein</topology>
    </subcellularLocation>
</comment>
<evidence type="ECO:0000256" key="4">
    <source>
        <dbReference type="ARBA" id="ARBA00022475"/>
    </source>
</evidence>
<evidence type="ECO:0000256" key="11">
    <source>
        <dbReference type="ARBA" id="ARBA00022989"/>
    </source>
</evidence>
<dbReference type="PROSITE" id="PS50885">
    <property type="entry name" value="HAMP"/>
    <property type="match status" value="1"/>
</dbReference>
<reference evidence="17 18" key="1">
    <citation type="journal article" date="2006" name="Extremophiles">
        <title>Characterization of Exiguobacterium isolates from the Siberian permafrost. Description of Exiguobacterium sibiricum sp. nov.</title>
        <authorList>
            <person name="Rodrigues D.F."/>
            <person name="Goris J."/>
            <person name="Vishnivetskaya T."/>
            <person name="Gilichinsky D."/>
            <person name="Thomashow M.F."/>
            <person name="Tiedje J.M."/>
        </authorList>
    </citation>
    <scope>NUCLEOTIDE SEQUENCE [LARGE SCALE GENOMIC DNA]</scope>
    <source>
        <strain evidence="18">DSM 17290 / CIP 109462 / JCM 13490 / 255-15</strain>
    </source>
</reference>
<dbReference type="FunFam" id="1.10.287.130:FF:000001">
    <property type="entry name" value="Two-component sensor histidine kinase"/>
    <property type="match status" value="1"/>
</dbReference>
<evidence type="ECO:0000313" key="17">
    <source>
        <dbReference type="EMBL" id="ACB59996.1"/>
    </source>
</evidence>
<dbReference type="Gene3D" id="6.10.340.10">
    <property type="match status" value="1"/>
</dbReference>